<evidence type="ECO:0000259" key="3">
    <source>
        <dbReference type="Pfam" id="PF07992"/>
    </source>
</evidence>
<dbReference type="Pfam" id="PF07992">
    <property type="entry name" value="Pyr_redox_2"/>
    <property type="match status" value="1"/>
</dbReference>
<evidence type="ECO:0000256" key="1">
    <source>
        <dbReference type="ARBA" id="ARBA00022630"/>
    </source>
</evidence>
<dbReference type="PANTHER" id="PTHR48105">
    <property type="entry name" value="THIOREDOXIN REDUCTASE 1-RELATED-RELATED"/>
    <property type="match status" value="1"/>
</dbReference>
<dbReference type="InterPro" id="IPR036188">
    <property type="entry name" value="FAD/NAD-bd_sf"/>
</dbReference>
<proteinExistence type="predicted"/>
<evidence type="ECO:0000313" key="4">
    <source>
        <dbReference type="EMBL" id="APT73118.1"/>
    </source>
</evidence>
<dbReference type="InterPro" id="IPR023753">
    <property type="entry name" value="FAD/NAD-binding_dom"/>
</dbReference>
<keyword evidence="5" id="KW-1185">Reference proteome</keyword>
<dbReference type="SUPFAM" id="SSF51905">
    <property type="entry name" value="FAD/NAD(P)-binding domain"/>
    <property type="match status" value="1"/>
</dbReference>
<dbReference type="PRINTS" id="PR00469">
    <property type="entry name" value="PNDRDTASEII"/>
</dbReference>
<evidence type="ECO:0000313" key="5">
    <source>
        <dbReference type="Proteomes" id="UP000185490"/>
    </source>
</evidence>
<dbReference type="InterPro" id="IPR050097">
    <property type="entry name" value="Ferredoxin-NADP_redctase_2"/>
</dbReference>
<dbReference type="PRINTS" id="PR00368">
    <property type="entry name" value="FADPNR"/>
</dbReference>
<dbReference type="RefSeq" id="WP_012056272.1">
    <property type="nucleotide sequence ID" value="NZ_CP007389.1"/>
</dbReference>
<name>A0ABM6GC95_9BACT</name>
<dbReference type="Proteomes" id="UP000185490">
    <property type="component" value="Chromosome"/>
</dbReference>
<organism evidence="4 5">
    <name type="scientific">Thermosipho melanesiensis</name>
    <dbReference type="NCBI Taxonomy" id="46541"/>
    <lineage>
        <taxon>Bacteria</taxon>
        <taxon>Thermotogati</taxon>
        <taxon>Thermotogota</taxon>
        <taxon>Thermotogae</taxon>
        <taxon>Thermotogales</taxon>
        <taxon>Fervidobacteriaceae</taxon>
        <taxon>Thermosipho</taxon>
    </lineage>
</organism>
<accession>A0ABM6GC95</accession>
<reference evidence="4 5" key="1">
    <citation type="submission" date="2014-02" db="EMBL/GenBank/DDBJ databases">
        <title>Diversity of Thermotogales isolates from hydrothermal vents.</title>
        <authorList>
            <person name="Haverkamp T.H.A."/>
            <person name="Lossouarn J."/>
            <person name="Geslin C."/>
            <person name="Nesbo C.L."/>
        </authorList>
    </citation>
    <scope>NUCLEOTIDE SEQUENCE [LARGE SCALE GENOMIC DNA]</scope>
    <source>
        <strain evidence="4 5">431</strain>
    </source>
</reference>
<feature type="domain" description="FAD/NAD(P)-binding" evidence="3">
    <location>
        <begin position="2"/>
        <end position="220"/>
    </location>
</feature>
<sequence>MRVGIVGGGPAGISAAIFLKRYGIDCTVFEKKSLGGLLRNAWRVENIPLFKPTSGEDIVKIMNSYLKIYDVKVVFDEVTTVNKNEIVTRNGRYFFDEIIVASGTVPNRIVGFENERVAYEYTDLFEFNSLAIYGAGDVAFDGAIKAKLEGKKVSIFSRNVKVKAVPILFETAKKLGIDMHLGEEIKDVEYKKNYVEIHTAVNTYKFDKLLLAIGRKIDLSFVKTSDVYLIGDVAHPDFRQASIAVSDGIKIAMKILRRGEDWKY</sequence>
<keyword evidence="2" id="KW-0560">Oxidoreductase</keyword>
<dbReference type="Gene3D" id="3.50.50.60">
    <property type="entry name" value="FAD/NAD(P)-binding domain"/>
    <property type="match status" value="2"/>
</dbReference>
<gene>
    <name evidence="4" type="ORF">BW47_00190</name>
</gene>
<protein>
    <submittedName>
        <fullName evidence="4">Thioredoxin reductase</fullName>
    </submittedName>
</protein>
<evidence type="ECO:0000256" key="2">
    <source>
        <dbReference type="ARBA" id="ARBA00023002"/>
    </source>
</evidence>
<keyword evidence="1" id="KW-0285">Flavoprotein</keyword>
<dbReference type="EMBL" id="CP007389">
    <property type="protein sequence ID" value="APT73118.1"/>
    <property type="molecule type" value="Genomic_DNA"/>
</dbReference>